<reference evidence="2" key="1">
    <citation type="submission" date="2021-03" db="EMBL/GenBank/DDBJ databases">
        <title>Whole genome sequence of Streptomyces bomunensis MMS17-BM035.</title>
        <authorList>
            <person name="Lee J.H."/>
        </authorList>
    </citation>
    <scope>NUCLEOTIDE SEQUENCE</scope>
    <source>
        <strain evidence="2">MMS17-BM035</strain>
    </source>
</reference>
<organism evidence="2 3">
    <name type="scientific">Streptomyces montanisoli</name>
    <dbReference type="NCBI Taxonomy" id="2798581"/>
    <lineage>
        <taxon>Bacteria</taxon>
        <taxon>Bacillati</taxon>
        <taxon>Actinomycetota</taxon>
        <taxon>Actinomycetes</taxon>
        <taxon>Kitasatosporales</taxon>
        <taxon>Streptomycetaceae</taxon>
        <taxon>Streptomyces</taxon>
    </lineage>
</organism>
<evidence type="ECO:0000313" key="3">
    <source>
        <dbReference type="Proteomes" id="UP000670475"/>
    </source>
</evidence>
<proteinExistence type="inferred from homology"/>
<evidence type="ECO:0000256" key="1">
    <source>
        <dbReference type="ARBA" id="ARBA00038414"/>
    </source>
</evidence>
<dbReference type="InterPro" id="IPR015942">
    <property type="entry name" value="Asp/Glu/hydantoin_racemase"/>
</dbReference>
<dbReference type="Proteomes" id="UP000670475">
    <property type="component" value="Unassembled WGS sequence"/>
</dbReference>
<dbReference type="AlphaFoldDB" id="A0A940RZY7"/>
<evidence type="ECO:0000313" key="2">
    <source>
        <dbReference type="EMBL" id="MBP0460733.1"/>
    </source>
</evidence>
<comment type="caution">
    <text evidence="2">The sequence shown here is derived from an EMBL/GenBank/DDBJ whole genome shotgun (WGS) entry which is preliminary data.</text>
</comment>
<dbReference type="RefSeq" id="WP_209343408.1">
    <property type="nucleotide sequence ID" value="NZ_JAGIQL010000132.1"/>
</dbReference>
<dbReference type="GO" id="GO:0047661">
    <property type="term" value="F:amino-acid racemase activity"/>
    <property type="evidence" value="ECO:0007669"/>
    <property type="project" value="InterPro"/>
</dbReference>
<gene>
    <name evidence="2" type="ORF">JFN87_25125</name>
</gene>
<name>A0A940RZY7_9ACTN</name>
<evidence type="ECO:0008006" key="4">
    <source>
        <dbReference type="Google" id="ProtNLM"/>
    </source>
</evidence>
<protein>
    <recommendedName>
        <fullName evidence="4">Hydantoin racemase</fullName>
    </recommendedName>
</protein>
<dbReference type="Gene3D" id="3.40.50.12500">
    <property type="match status" value="1"/>
</dbReference>
<comment type="similarity">
    <text evidence="1">Belongs to the HyuE racemase family.</text>
</comment>
<accession>A0A940RZY7</accession>
<dbReference type="Pfam" id="PF01177">
    <property type="entry name" value="Asp_Glu_race"/>
    <property type="match status" value="1"/>
</dbReference>
<dbReference type="InterPro" id="IPR053714">
    <property type="entry name" value="Iso_Racemase_Enz_sf"/>
</dbReference>
<sequence length="230" mass="24111">MRILSVTPVRVDAAELARRRDRYRELSPPGVEFVLEPADATAPAQFATRDDIAASTASVTRALVAAPGDGFAYRMPDCVLDPAVPVTPDGARHEQVPHEHVPAVGMLRLTAAHLVATGRRFGAVTRNRAIGDALAERIEEYGYGPWFAGVAVLDLDFDAIADTGRWNEAVRGALDGLAARGADAVVNGCSAVTVDEDAAALPVPLVDPAELALRLLASGERAGARTGAEA</sequence>
<keyword evidence="3" id="KW-1185">Reference proteome</keyword>
<dbReference type="EMBL" id="JAGIQL010000132">
    <property type="protein sequence ID" value="MBP0460733.1"/>
    <property type="molecule type" value="Genomic_DNA"/>
</dbReference>